<dbReference type="InterPro" id="IPR055409">
    <property type="entry name" value="Beta-prop_FAM234A_B"/>
</dbReference>
<feature type="compositionally biased region" description="Acidic residues" evidence="5">
    <location>
        <begin position="740"/>
        <end position="750"/>
    </location>
</feature>
<feature type="compositionally biased region" description="Basic and acidic residues" evidence="5">
    <location>
        <begin position="780"/>
        <end position="793"/>
    </location>
</feature>
<keyword evidence="2 6" id="KW-0812">Transmembrane</keyword>
<sequence>MSYSAPKLAVRDSFDDEDVSDDVEDEVFIRDGRNGFKLDEERGVKRPLMAPRRKLKSSHFHNDGFKSSTCKVLCIPCCYGFVALTALLGLLAAVVVLIMWFPIPFDQIAFWRAKPMPTVIVPCSEINTDDVWIQTFPKLTSESALQVNDVNGDGVLDIIIGYGSGADKPKVPDILCTLYFKGVNPCGGGLLALDGRNGSILWQHWCSHTVYWVDCGADLTKDGVNDCLISGRGGVLEAINGHDGSKIWFLDTSVTAAPVGEDHGLTLNTYAGRFVQDLDGDGIQDILAAHTEDNVANDSGHLLVVSGNTGRLLHQVSTPQGEESFYPPQILVRVDGQQVVVWGTGGIHSPGGLYVIPLSSIARGHTTQEQALYWDKFKGVMSPPSLVDVNEDGLEDIVVATFNSSVLAFDGHSYKMLWNFSFIGSESSSTPVPGYFNEDNIPDFLVKYQTGPGSPTYFYSQTTVLDGKTGHSLLDDIITDTAGTQLGGLTISVEGLGNDIFLHWEGNCLEHEASHEPFSFMPGELIDKENSVDLCKLRFNSSLVTKFLALSEHLEPPGVPIYSSEQRKVIEYKNSVNTTEELQKYVSQHPDFSQEWATYVAEKSVPKQPPVDFAGENGVELTRNSGSSFRHKEGSILPDQRKGSDYYYSNRDFNVPNRGRNREPGGRSFSDGEGEEMLPSYPSNSEYPDVRKHGMEYGKHIPNVGQWRHWHNSEMPPDDPVAGAVNNYQDVPRERIFEEALPDPDPDPDFDIPGMYYPPTDDGYPPGQRDERTAASGLHEMPHGPRLRGDRRGQERKKRNSLESQNQGVQKLTSAGVLVPSLSDSQNNSIDIVFATYWVPATENIRILLQQQLECVEKKLLERADIHEKDPGTDHLTIALARECLNLQPVDDLPKEADLKMKELNIKMGQMTVYRLRLSCRCRSLSSDEKCSSILPFAQQSWPTAFGVKGNGYFKPRHK</sequence>
<dbReference type="SUPFAM" id="SSF69318">
    <property type="entry name" value="Integrin alpha N-terminal domain"/>
    <property type="match status" value="1"/>
</dbReference>
<keyword evidence="4 6" id="KW-0472">Membrane</keyword>
<feature type="region of interest" description="Disordered" evidence="5">
    <location>
        <begin position="739"/>
        <end position="809"/>
    </location>
</feature>
<evidence type="ECO:0000259" key="7">
    <source>
        <dbReference type="Pfam" id="PF23727"/>
    </source>
</evidence>
<dbReference type="EMBL" id="JAZDUA010000090">
    <property type="protein sequence ID" value="KAK7868623.1"/>
    <property type="molecule type" value="Genomic_DNA"/>
</dbReference>
<dbReference type="Proteomes" id="UP001378592">
    <property type="component" value="Unassembled WGS sequence"/>
</dbReference>
<dbReference type="PANTHER" id="PTHR21419">
    <property type="match status" value="1"/>
</dbReference>
<dbReference type="InterPro" id="IPR028994">
    <property type="entry name" value="Integrin_alpha_N"/>
</dbReference>
<dbReference type="Pfam" id="PF23727">
    <property type="entry name" value="Beta-prop_FAM234A_B"/>
    <property type="match status" value="1"/>
</dbReference>
<dbReference type="PANTHER" id="PTHR21419:SF30">
    <property type="entry name" value="IG-LIKE DOMAIN-CONTAINING PROTEIN"/>
    <property type="match status" value="1"/>
</dbReference>
<feature type="domain" description="FAM234A/B beta-propeller" evidence="7">
    <location>
        <begin position="132"/>
        <end position="473"/>
    </location>
</feature>
<gene>
    <name evidence="8" type="ORF">R5R35_008432</name>
</gene>
<accession>A0AAN9W4V4</accession>
<feature type="transmembrane region" description="Helical" evidence="6">
    <location>
        <begin position="72"/>
        <end position="101"/>
    </location>
</feature>
<name>A0AAN9W4V4_9ORTH</name>
<keyword evidence="9" id="KW-1185">Reference proteome</keyword>
<evidence type="ECO:0000256" key="4">
    <source>
        <dbReference type="ARBA" id="ARBA00023136"/>
    </source>
</evidence>
<keyword evidence="3 6" id="KW-1133">Transmembrane helix</keyword>
<organism evidence="8 9">
    <name type="scientific">Gryllus longicercus</name>
    <dbReference type="NCBI Taxonomy" id="2509291"/>
    <lineage>
        <taxon>Eukaryota</taxon>
        <taxon>Metazoa</taxon>
        <taxon>Ecdysozoa</taxon>
        <taxon>Arthropoda</taxon>
        <taxon>Hexapoda</taxon>
        <taxon>Insecta</taxon>
        <taxon>Pterygota</taxon>
        <taxon>Neoptera</taxon>
        <taxon>Polyneoptera</taxon>
        <taxon>Orthoptera</taxon>
        <taxon>Ensifera</taxon>
        <taxon>Gryllidea</taxon>
        <taxon>Grylloidea</taxon>
        <taxon>Gryllidae</taxon>
        <taxon>Gryllinae</taxon>
        <taxon>Gryllus</taxon>
    </lineage>
</organism>
<feature type="compositionally biased region" description="Basic and acidic residues" evidence="5">
    <location>
        <begin position="630"/>
        <end position="644"/>
    </location>
</feature>
<proteinExistence type="predicted"/>
<dbReference type="InterPro" id="IPR045232">
    <property type="entry name" value="FAM234"/>
</dbReference>
<protein>
    <recommendedName>
        <fullName evidence="7">FAM234A/B beta-propeller domain-containing protein</fullName>
    </recommendedName>
</protein>
<dbReference type="Gene3D" id="2.130.10.10">
    <property type="entry name" value="YVTN repeat-like/Quinoprotein amine dehydrogenase"/>
    <property type="match status" value="1"/>
</dbReference>
<dbReference type="AlphaFoldDB" id="A0AAN9W4V4"/>
<evidence type="ECO:0000256" key="1">
    <source>
        <dbReference type="ARBA" id="ARBA00004167"/>
    </source>
</evidence>
<dbReference type="InterPro" id="IPR015943">
    <property type="entry name" value="WD40/YVTN_repeat-like_dom_sf"/>
</dbReference>
<comment type="caution">
    <text evidence="8">The sequence shown here is derived from an EMBL/GenBank/DDBJ whole genome shotgun (WGS) entry which is preliminary data.</text>
</comment>
<feature type="compositionally biased region" description="Low complexity" evidence="5">
    <location>
        <begin position="751"/>
        <end position="767"/>
    </location>
</feature>
<dbReference type="GO" id="GO:0016020">
    <property type="term" value="C:membrane"/>
    <property type="evidence" value="ECO:0007669"/>
    <property type="project" value="UniProtKB-SubCell"/>
</dbReference>
<reference evidence="8 9" key="1">
    <citation type="submission" date="2024-03" db="EMBL/GenBank/DDBJ databases">
        <title>The genome assembly and annotation of the cricket Gryllus longicercus Weissman &amp; Gray.</title>
        <authorList>
            <person name="Szrajer S."/>
            <person name="Gray D."/>
            <person name="Ylla G."/>
        </authorList>
    </citation>
    <scope>NUCLEOTIDE SEQUENCE [LARGE SCALE GENOMIC DNA]</scope>
    <source>
        <strain evidence="8">DAG 2021-001</strain>
        <tissue evidence="8">Whole body minus gut</tissue>
    </source>
</reference>
<evidence type="ECO:0000256" key="5">
    <source>
        <dbReference type="SAM" id="MobiDB-lite"/>
    </source>
</evidence>
<evidence type="ECO:0000313" key="9">
    <source>
        <dbReference type="Proteomes" id="UP001378592"/>
    </source>
</evidence>
<evidence type="ECO:0000256" key="6">
    <source>
        <dbReference type="SAM" id="Phobius"/>
    </source>
</evidence>
<evidence type="ECO:0000313" key="8">
    <source>
        <dbReference type="EMBL" id="KAK7868623.1"/>
    </source>
</evidence>
<evidence type="ECO:0000256" key="3">
    <source>
        <dbReference type="ARBA" id="ARBA00022989"/>
    </source>
</evidence>
<comment type="subcellular location">
    <subcellularLocation>
        <location evidence="1">Membrane</location>
        <topology evidence="1">Single-pass membrane protein</topology>
    </subcellularLocation>
</comment>
<evidence type="ECO:0000256" key="2">
    <source>
        <dbReference type="ARBA" id="ARBA00022692"/>
    </source>
</evidence>
<feature type="region of interest" description="Disordered" evidence="5">
    <location>
        <begin position="622"/>
        <end position="691"/>
    </location>
</feature>